<gene>
    <name evidence="2" type="ORF">PsYK624_070350</name>
</gene>
<accession>A0A9P3GBN1</accession>
<feature type="region of interest" description="Disordered" evidence="1">
    <location>
        <begin position="45"/>
        <end position="80"/>
    </location>
</feature>
<evidence type="ECO:0000313" key="2">
    <source>
        <dbReference type="EMBL" id="GJE90889.1"/>
    </source>
</evidence>
<dbReference type="AlphaFoldDB" id="A0A9P3GBN1"/>
<name>A0A9P3GBN1_9APHY</name>
<evidence type="ECO:0000313" key="3">
    <source>
        <dbReference type="Proteomes" id="UP000703269"/>
    </source>
</evidence>
<protein>
    <submittedName>
        <fullName evidence="2">Uncharacterized protein</fullName>
    </submittedName>
</protein>
<sequence>MAIQPMSIEEHRKLEEKRLADVEDARKLAPRGRRVAEGAFIARRRPRRYRHADHSRRVKGGRLQNGPAPRDRRPRARVAP</sequence>
<evidence type="ECO:0000256" key="1">
    <source>
        <dbReference type="SAM" id="MobiDB-lite"/>
    </source>
</evidence>
<comment type="caution">
    <text evidence="2">The sequence shown here is derived from an EMBL/GenBank/DDBJ whole genome shotgun (WGS) entry which is preliminary data.</text>
</comment>
<dbReference type="Proteomes" id="UP000703269">
    <property type="component" value="Unassembled WGS sequence"/>
</dbReference>
<proteinExistence type="predicted"/>
<dbReference type="EMBL" id="BPQB01000018">
    <property type="protein sequence ID" value="GJE90889.1"/>
    <property type="molecule type" value="Genomic_DNA"/>
</dbReference>
<reference evidence="2 3" key="1">
    <citation type="submission" date="2021-08" db="EMBL/GenBank/DDBJ databases">
        <title>Draft Genome Sequence of Phanerochaete sordida strain YK-624.</title>
        <authorList>
            <person name="Mori T."/>
            <person name="Dohra H."/>
            <person name="Suzuki T."/>
            <person name="Kawagishi H."/>
            <person name="Hirai H."/>
        </authorList>
    </citation>
    <scope>NUCLEOTIDE SEQUENCE [LARGE SCALE GENOMIC DNA]</scope>
    <source>
        <strain evidence="2 3">YK-624</strain>
    </source>
</reference>
<keyword evidence="3" id="KW-1185">Reference proteome</keyword>
<feature type="compositionally biased region" description="Basic residues" evidence="1">
    <location>
        <begin position="45"/>
        <end position="60"/>
    </location>
</feature>
<organism evidence="2 3">
    <name type="scientific">Phanerochaete sordida</name>
    <dbReference type="NCBI Taxonomy" id="48140"/>
    <lineage>
        <taxon>Eukaryota</taxon>
        <taxon>Fungi</taxon>
        <taxon>Dikarya</taxon>
        <taxon>Basidiomycota</taxon>
        <taxon>Agaricomycotina</taxon>
        <taxon>Agaricomycetes</taxon>
        <taxon>Polyporales</taxon>
        <taxon>Phanerochaetaceae</taxon>
        <taxon>Phanerochaete</taxon>
    </lineage>
</organism>